<sequence>MDEPFTPGHFEDDDYCYWARLAGFQLKIGGDTFAYHTAAPALARKARNRGRCRSADIIHAIRGIRTAIWFNGDSPDQGFDAGYGKRLLSPSLGFP</sequence>
<dbReference type="EMBL" id="JAMDLW010000031">
    <property type="protein sequence ID" value="MCY9522102.1"/>
    <property type="molecule type" value="Genomic_DNA"/>
</dbReference>
<dbReference type="RefSeq" id="WP_268601324.1">
    <property type="nucleotide sequence ID" value="NZ_JAMDLV010000072.1"/>
</dbReference>
<name>A0ABT4DXL5_9BACL</name>
<proteinExistence type="predicted"/>
<reference evidence="1 2" key="1">
    <citation type="submission" date="2022-05" db="EMBL/GenBank/DDBJ databases">
        <title>Genome Sequencing of Bee-Associated Microbes.</title>
        <authorList>
            <person name="Dunlap C."/>
        </authorList>
    </citation>
    <scope>NUCLEOTIDE SEQUENCE [LARGE SCALE GENOMIC DNA]</scope>
    <source>
        <strain evidence="1 2">NRRL NRS-1438</strain>
    </source>
</reference>
<gene>
    <name evidence="1" type="ORF">M5X09_20975</name>
</gene>
<evidence type="ECO:0000313" key="1">
    <source>
        <dbReference type="EMBL" id="MCY9522102.1"/>
    </source>
</evidence>
<dbReference type="Proteomes" id="UP001207626">
    <property type="component" value="Unassembled WGS sequence"/>
</dbReference>
<organism evidence="1 2">
    <name type="scientific">Paenibacillus apiarius</name>
    <dbReference type="NCBI Taxonomy" id="46240"/>
    <lineage>
        <taxon>Bacteria</taxon>
        <taxon>Bacillati</taxon>
        <taxon>Bacillota</taxon>
        <taxon>Bacilli</taxon>
        <taxon>Bacillales</taxon>
        <taxon>Paenibacillaceae</taxon>
        <taxon>Paenibacillus</taxon>
    </lineage>
</organism>
<comment type="caution">
    <text evidence="1">The sequence shown here is derived from an EMBL/GenBank/DDBJ whole genome shotgun (WGS) entry which is preliminary data.</text>
</comment>
<evidence type="ECO:0000313" key="2">
    <source>
        <dbReference type="Proteomes" id="UP001207626"/>
    </source>
</evidence>
<protein>
    <submittedName>
        <fullName evidence="1">Uncharacterized protein</fullName>
    </submittedName>
</protein>
<accession>A0ABT4DXL5</accession>
<keyword evidence="2" id="KW-1185">Reference proteome</keyword>